<organism evidence="1 2">
    <name type="scientific">Niveibacterium umoris</name>
    <dbReference type="NCBI Taxonomy" id="1193620"/>
    <lineage>
        <taxon>Bacteria</taxon>
        <taxon>Pseudomonadati</taxon>
        <taxon>Pseudomonadota</taxon>
        <taxon>Betaproteobacteria</taxon>
        <taxon>Rhodocyclales</taxon>
        <taxon>Rhodocyclaceae</taxon>
        <taxon>Niveibacterium</taxon>
    </lineage>
</organism>
<proteinExistence type="predicted"/>
<dbReference type="Proteomes" id="UP000561045">
    <property type="component" value="Unassembled WGS sequence"/>
</dbReference>
<dbReference type="RefSeq" id="WP_242533276.1">
    <property type="nucleotide sequence ID" value="NZ_BAABLE010000005.1"/>
</dbReference>
<reference evidence="1 2" key="1">
    <citation type="submission" date="2020-08" db="EMBL/GenBank/DDBJ databases">
        <title>Genomic Encyclopedia of Type Strains, Phase IV (KMG-IV): sequencing the most valuable type-strain genomes for metagenomic binning, comparative biology and taxonomic classification.</title>
        <authorList>
            <person name="Goeker M."/>
        </authorList>
    </citation>
    <scope>NUCLEOTIDE SEQUENCE [LARGE SCALE GENOMIC DNA]</scope>
    <source>
        <strain evidence="1 2">DSM 106739</strain>
    </source>
</reference>
<comment type="caution">
    <text evidence="1">The sequence shown here is derived from an EMBL/GenBank/DDBJ whole genome shotgun (WGS) entry which is preliminary data.</text>
</comment>
<protein>
    <recommendedName>
        <fullName evidence="3">PilZ domain-containing protein</fullName>
    </recommendedName>
</protein>
<gene>
    <name evidence="1" type="ORF">GGR36_003178</name>
</gene>
<evidence type="ECO:0008006" key="3">
    <source>
        <dbReference type="Google" id="ProtNLM"/>
    </source>
</evidence>
<keyword evidence="2" id="KW-1185">Reference proteome</keyword>
<sequence>MSDTPISNERRNRQRFAAQREGRTIFWVELDGHRLPLNDLSLEGFGYGSAIEPELGLEFPFALRLEGIPDRVRGRARIVNYVANANGGQVGCRFLSFEGDGAFDLHDWLTVHVITSASVRISEQEAKAIVAGPSLI</sequence>
<dbReference type="AlphaFoldDB" id="A0A840BQ72"/>
<evidence type="ECO:0000313" key="1">
    <source>
        <dbReference type="EMBL" id="MBB4013832.1"/>
    </source>
</evidence>
<accession>A0A840BQ72</accession>
<name>A0A840BQ72_9RHOO</name>
<dbReference type="EMBL" id="JACIET010000002">
    <property type="protein sequence ID" value="MBB4013832.1"/>
    <property type="molecule type" value="Genomic_DNA"/>
</dbReference>
<dbReference type="SUPFAM" id="SSF141371">
    <property type="entry name" value="PilZ domain-like"/>
    <property type="match status" value="1"/>
</dbReference>
<evidence type="ECO:0000313" key="2">
    <source>
        <dbReference type="Proteomes" id="UP000561045"/>
    </source>
</evidence>